<dbReference type="InterPro" id="IPR036236">
    <property type="entry name" value="Znf_C2H2_sf"/>
</dbReference>
<evidence type="ECO:0000256" key="4">
    <source>
        <dbReference type="ARBA" id="ARBA00022771"/>
    </source>
</evidence>
<dbReference type="Pfam" id="PF00096">
    <property type="entry name" value="zf-C2H2"/>
    <property type="match status" value="1"/>
</dbReference>
<comment type="caution">
    <text evidence="13">The sequence shown here is derived from an EMBL/GenBank/DDBJ whole genome shotgun (WGS) entry which is preliminary data.</text>
</comment>
<keyword evidence="14" id="KW-1185">Reference proteome</keyword>
<evidence type="ECO:0000256" key="9">
    <source>
        <dbReference type="PROSITE-ProRule" id="PRU00042"/>
    </source>
</evidence>
<feature type="coiled-coil region" evidence="10">
    <location>
        <begin position="302"/>
        <end position="336"/>
    </location>
</feature>
<dbReference type="Proteomes" id="UP000807306">
    <property type="component" value="Unassembled WGS sequence"/>
</dbReference>
<comment type="subcellular location">
    <subcellularLocation>
        <location evidence="1">Nucleus</location>
    </subcellularLocation>
</comment>
<keyword evidence="6" id="KW-0805">Transcription regulation</keyword>
<keyword evidence="10" id="KW-0175">Coiled coil</keyword>
<keyword evidence="3" id="KW-0677">Repeat</keyword>
<dbReference type="GO" id="GO:0008270">
    <property type="term" value="F:zinc ion binding"/>
    <property type="evidence" value="ECO:0007669"/>
    <property type="project" value="UniProtKB-KW"/>
</dbReference>
<feature type="domain" description="C2H2-type" evidence="12">
    <location>
        <begin position="135"/>
        <end position="165"/>
    </location>
</feature>
<keyword evidence="7" id="KW-0804">Transcription</keyword>
<dbReference type="PROSITE" id="PS00028">
    <property type="entry name" value="ZINC_FINGER_C2H2_1"/>
    <property type="match status" value="2"/>
</dbReference>
<keyword evidence="4 9" id="KW-0863">Zinc-finger</keyword>
<dbReference type="SMART" id="SM00355">
    <property type="entry name" value="ZnF_C2H2"/>
    <property type="match status" value="3"/>
</dbReference>
<dbReference type="EMBL" id="MU157902">
    <property type="protein sequence ID" value="KAF9524245.1"/>
    <property type="molecule type" value="Genomic_DNA"/>
</dbReference>
<feature type="domain" description="C2H2-type" evidence="12">
    <location>
        <begin position="102"/>
        <end position="134"/>
    </location>
</feature>
<dbReference type="PROSITE" id="PS50157">
    <property type="entry name" value="ZINC_FINGER_C2H2_2"/>
    <property type="match status" value="3"/>
</dbReference>
<organism evidence="13 14">
    <name type="scientific">Crepidotus variabilis</name>
    <dbReference type="NCBI Taxonomy" id="179855"/>
    <lineage>
        <taxon>Eukaryota</taxon>
        <taxon>Fungi</taxon>
        <taxon>Dikarya</taxon>
        <taxon>Basidiomycota</taxon>
        <taxon>Agaricomycotina</taxon>
        <taxon>Agaricomycetes</taxon>
        <taxon>Agaricomycetidae</taxon>
        <taxon>Agaricales</taxon>
        <taxon>Agaricineae</taxon>
        <taxon>Crepidotaceae</taxon>
        <taxon>Crepidotus</taxon>
    </lineage>
</organism>
<evidence type="ECO:0000256" key="8">
    <source>
        <dbReference type="ARBA" id="ARBA00023242"/>
    </source>
</evidence>
<dbReference type="InterPro" id="IPR051061">
    <property type="entry name" value="Zinc_finger_trans_reg"/>
</dbReference>
<dbReference type="InterPro" id="IPR056436">
    <property type="entry name" value="Znf-C2H2_ZIC1-5/GLI1-3-like"/>
</dbReference>
<feature type="region of interest" description="Disordered" evidence="11">
    <location>
        <begin position="1"/>
        <end position="39"/>
    </location>
</feature>
<dbReference type="Gene3D" id="3.30.160.60">
    <property type="entry name" value="Classic Zinc Finger"/>
    <property type="match status" value="3"/>
</dbReference>
<dbReference type="GO" id="GO:0005634">
    <property type="term" value="C:nucleus"/>
    <property type="evidence" value="ECO:0007669"/>
    <property type="project" value="UniProtKB-SubCell"/>
</dbReference>
<evidence type="ECO:0000256" key="1">
    <source>
        <dbReference type="ARBA" id="ARBA00004123"/>
    </source>
</evidence>
<dbReference type="AlphaFoldDB" id="A0A9P6E852"/>
<evidence type="ECO:0000256" key="10">
    <source>
        <dbReference type="SAM" id="Coils"/>
    </source>
</evidence>
<accession>A0A9P6E852</accession>
<dbReference type="FunFam" id="3.30.160.60:FF:000201">
    <property type="entry name" value="C2H2 finger domain protein (Gli3)"/>
    <property type="match status" value="1"/>
</dbReference>
<evidence type="ECO:0000256" key="5">
    <source>
        <dbReference type="ARBA" id="ARBA00022833"/>
    </source>
</evidence>
<evidence type="ECO:0000256" key="3">
    <source>
        <dbReference type="ARBA" id="ARBA00022737"/>
    </source>
</evidence>
<evidence type="ECO:0000313" key="14">
    <source>
        <dbReference type="Proteomes" id="UP000807306"/>
    </source>
</evidence>
<feature type="domain" description="C2H2-type" evidence="12">
    <location>
        <begin position="70"/>
        <end position="99"/>
    </location>
</feature>
<feature type="region of interest" description="Disordered" evidence="11">
    <location>
        <begin position="157"/>
        <end position="271"/>
    </location>
</feature>
<keyword evidence="5" id="KW-0862">Zinc</keyword>
<reference evidence="13" key="1">
    <citation type="submission" date="2020-11" db="EMBL/GenBank/DDBJ databases">
        <authorList>
            <consortium name="DOE Joint Genome Institute"/>
            <person name="Ahrendt S."/>
            <person name="Riley R."/>
            <person name="Andreopoulos W."/>
            <person name="Labutti K."/>
            <person name="Pangilinan J."/>
            <person name="Ruiz-Duenas F.J."/>
            <person name="Barrasa J.M."/>
            <person name="Sanchez-Garcia M."/>
            <person name="Camarero S."/>
            <person name="Miyauchi S."/>
            <person name="Serrano A."/>
            <person name="Linde D."/>
            <person name="Babiker R."/>
            <person name="Drula E."/>
            <person name="Ayuso-Fernandez I."/>
            <person name="Pacheco R."/>
            <person name="Padilla G."/>
            <person name="Ferreira P."/>
            <person name="Barriuso J."/>
            <person name="Kellner H."/>
            <person name="Castanera R."/>
            <person name="Alfaro M."/>
            <person name="Ramirez L."/>
            <person name="Pisabarro A.G."/>
            <person name="Kuo A."/>
            <person name="Tritt A."/>
            <person name="Lipzen A."/>
            <person name="He G."/>
            <person name="Yan M."/>
            <person name="Ng V."/>
            <person name="Cullen D."/>
            <person name="Martin F."/>
            <person name="Rosso M.-N."/>
            <person name="Henrissat B."/>
            <person name="Hibbett D."/>
            <person name="Martinez A.T."/>
            <person name="Grigoriev I.V."/>
        </authorList>
    </citation>
    <scope>NUCLEOTIDE SEQUENCE</scope>
    <source>
        <strain evidence="13">CBS 506.95</strain>
    </source>
</reference>
<dbReference type="GO" id="GO:0006357">
    <property type="term" value="P:regulation of transcription by RNA polymerase II"/>
    <property type="evidence" value="ECO:0007669"/>
    <property type="project" value="TreeGrafter"/>
</dbReference>
<keyword evidence="8" id="KW-0539">Nucleus</keyword>
<protein>
    <recommendedName>
        <fullName evidence="12">C2H2-type domain-containing protein</fullName>
    </recommendedName>
</protein>
<evidence type="ECO:0000313" key="13">
    <source>
        <dbReference type="EMBL" id="KAF9524245.1"/>
    </source>
</evidence>
<dbReference type="Pfam" id="PF23561">
    <property type="entry name" value="zf-C2H2_15"/>
    <property type="match status" value="1"/>
</dbReference>
<sequence length="381" mass="42136">MGRGTRSHPKVTQPEARPPVQDAVSHSESDSSDVEGTSVVDEGFHEGELGDSLSRAESPMQVELELEDSVTCQWEDCGIVFTHLPTLIEHIHDHIGVHKSNYTCEWTSCLRKGLPQTSRFALISHIRSHTGEKPFICSLPECDKAFTRSDALAKHMRLQHNLTPPAPGRGGSRKRKRGGEDGFTTFKVDPATGESIPDEPVTEISGKPEPALTATPTKGRGATNGRSRRSNKQANRAPSPDVQPSEAGKPAGEEDDGYMSSASDALPPSLMQHYDENTGLVMGKSTAKAMYLLTKAKLRYMIEQHNLLTEELKAARMELEREKVEKETALDDLLHRMLGPESKLLIPVQVPLPMYEIHPDGNRPRYEDHLMPTQNGNYSHQ</sequence>
<dbReference type="SUPFAM" id="SSF57667">
    <property type="entry name" value="beta-beta-alpha zinc fingers"/>
    <property type="match status" value="2"/>
</dbReference>
<dbReference type="OrthoDB" id="3437960at2759"/>
<gene>
    <name evidence="13" type="ORF">CPB83DRAFT_861685</name>
</gene>
<name>A0A9P6E852_9AGAR</name>
<dbReference type="PANTHER" id="PTHR46179">
    <property type="entry name" value="ZINC FINGER PROTEIN"/>
    <property type="match status" value="1"/>
</dbReference>
<dbReference type="InterPro" id="IPR013087">
    <property type="entry name" value="Znf_C2H2_type"/>
</dbReference>
<proteinExistence type="predicted"/>
<evidence type="ECO:0000256" key="2">
    <source>
        <dbReference type="ARBA" id="ARBA00022723"/>
    </source>
</evidence>
<evidence type="ECO:0000256" key="6">
    <source>
        <dbReference type="ARBA" id="ARBA00023015"/>
    </source>
</evidence>
<dbReference type="PANTHER" id="PTHR46179:SF13">
    <property type="entry name" value="C2H2-TYPE DOMAIN-CONTAINING PROTEIN"/>
    <property type="match status" value="1"/>
</dbReference>
<keyword evidence="2" id="KW-0479">Metal-binding</keyword>
<evidence type="ECO:0000256" key="7">
    <source>
        <dbReference type="ARBA" id="ARBA00023163"/>
    </source>
</evidence>
<evidence type="ECO:0000256" key="11">
    <source>
        <dbReference type="SAM" id="MobiDB-lite"/>
    </source>
</evidence>
<evidence type="ECO:0000259" key="12">
    <source>
        <dbReference type="PROSITE" id="PS50157"/>
    </source>
</evidence>